<sequence>MTNDPAGSTWKKWDLHVHTPSSVVHNYPGASQGDAWEAFLQDLEALPPEFKVIGINDYIFIDGYERARKAKFEQGRLKNIDLLLPVIELRLDKFAGVVKKEKDGTYSQSGWNRINLHVIFDAMDSEVIQQQFLNSLTPSYQLIPDSSDWKGKWKGVITRDSLSELGKMIVESAPADKQGDYAPHLQEGFNNLCVSLEKVLEALDKHYFAGKYLIAVGKTEWDNLKWDDQSIAEKRNIINQADLVFTASANPAAYDAARKKLSESNVKATLLDCSDAHAPSSSENKDRVGNCFTWIKADATFDGLVQAITEFEDRVFIGDAPSKRLLVEANRTKYASKIRIGRKAGSTLADTWFNVDMPLSHDLVAIIGNKGSGKSAMADIAALAGDTKNFKSFSFLKDTRFRNPRNKLAQHFLGALGWHDGTESERQLDQDPSETSVERVKYLPQSYLETLCNELGDGGSATFDTELRKIIYTHVPEEARLGYTSMDELLDFKVAEIDGAREQVIREISKANAEILQTERRLTPEFKQSLQEQLDAKVAEYNALAASKPAQVEDPTASDAAQEESKAATEKIQALEDELKKLREEEKLLRDKKTADAKRHAVLSRIAQAIANHKKTHDQFVAELAPMLAEAGADLKVAELVELKIDTSKIDTLAKAARESIAGVDAALASQEPMGLSKRREVAEAAMAEIKSKLGEKQRLFIIFKDQVAKWERAKEELVGNKHKPQSIEWFKAEIESLTALPDKLAALRANRVELARAIHEQIGKTVDEYRRLYEPVQQFVKSAAQMDMHLPLDFDVRIEESSFQEQFFPRINRQSRGSFSGVDESNQLMRGLLKEVNFGDVDSMQKFLETIDDMLHFDRRESGAGRETRIVDQLRKGGEPQDILDYLYGMSYLAPRYSLTFDQQEISQLSPGERGLLLLVFYLLVDKDDIPIIIDQPEENLDNQTIFKVLVKCIKAAKQRRQVIMVTHNPNLAVVCDAEQIICATCDKATNTFNYVSGGIESPVIKSTVVEILEGTEPAFKNRKRKYGL</sequence>
<name>A0ABW0T1S7_9GAMM</name>
<protein>
    <submittedName>
        <fullName evidence="2">TrlF family AAA-like ATPase</fullName>
    </submittedName>
</protein>
<organism evidence="2 3">
    <name type="scientific">Rhodanobacter terrae</name>
    <dbReference type="NCBI Taxonomy" id="418647"/>
    <lineage>
        <taxon>Bacteria</taxon>
        <taxon>Pseudomonadati</taxon>
        <taxon>Pseudomonadota</taxon>
        <taxon>Gammaproteobacteria</taxon>
        <taxon>Lysobacterales</taxon>
        <taxon>Rhodanobacteraceae</taxon>
        <taxon>Rhodanobacter</taxon>
    </lineage>
</organism>
<dbReference type="RefSeq" id="WP_377330155.1">
    <property type="nucleotide sequence ID" value="NZ_JBHSNG010000041.1"/>
</dbReference>
<dbReference type="InterPro" id="IPR027417">
    <property type="entry name" value="P-loop_NTPase"/>
</dbReference>
<accession>A0ABW0T1S7</accession>
<feature type="region of interest" description="Disordered" evidence="1">
    <location>
        <begin position="547"/>
        <end position="567"/>
    </location>
</feature>
<evidence type="ECO:0000313" key="3">
    <source>
        <dbReference type="Proteomes" id="UP001596111"/>
    </source>
</evidence>
<proteinExistence type="predicted"/>
<dbReference type="InterPro" id="IPR054787">
    <property type="entry name" value="TrlF_ATPase"/>
</dbReference>
<dbReference type="NCBIfam" id="NF045780">
    <property type="entry name" value="TrlF_fam_ATP"/>
    <property type="match status" value="1"/>
</dbReference>
<comment type="caution">
    <text evidence="2">The sequence shown here is derived from an EMBL/GenBank/DDBJ whole genome shotgun (WGS) entry which is preliminary data.</text>
</comment>
<evidence type="ECO:0000313" key="2">
    <source>
        <dbReference type="EMBL" id="MFC5583270.1"/>
    </source>
</evidence>
<dbReference type="Proteomes" id="UP001596111">
    <property type="component" value="Unassembled WGS sequence"/>
</dbReference>
<evidence type="ECO:0000256" key="1">
    <source>
        <dbReference type="SAM" id="MobiDB-lite"/>
    </source>
</evidence>
<dbReference type="Gene3D" id="3.40.50.300">
    <property type="entry name" value="P-loop containing nucleotide triphosphate hydrolases"/>
    <property type="match status" value="1"/>
</dbReference>
<reference evidence="3" key="1">
    <citation type="journal article" date="2019" name="Int. J. Syst. Evol. Microbiol.">
        <title>The Global Catalogue of Microorganisms (GCM) 10K type strain sequencing project: providing services to taxonomists for standard genome sequencing and annotation.</title>
        <authorList>
            <consortium name="The Broad Institute Genomics Platform"/>
            <consortium name="The Broad Institute Genome Sequencing Center for Infectious Disease"/>
            <person name="Wu L."/>
            <person name="Ma J."/>
        </authorList>
    </citation>
    <scope>NUCLEOTIDE SEQUENCE [LARGE SCALE GENOMIC DNA]</scope>
    <source>
        <strain evidence="3">CGMCC 1.13587</strain>
    </source>
</reference>
<keyword evidence="3" id="KW-1185">Reference proteome</keyword>
<dbReference type="SUPFAM" id="SSF52540">
    <property type="entry name" value="P-loop containing nucleoside triphosphate hydrolases"/>
    <property type="match status" value="1"/>
</dbReference>
<gene>
    <name evidence="2" type="ORF">ACFPPB_19335</name>
</gene>
<dbReference type="EMBL" id="JBHSNG010000041">
    <property type="protein sequence ID" value="MFC5583270.1"/>
    <property type="molecule type" value="Genomic_DNA"/>
</dbReference>